<name>A0AAD5N0V5_PARTN</name>
<evidence type="ECO:0000313" key="1">
    <source>
        <dbReference type="EMBL" id="KAJ1357721.1"/>
    </source>
</evidence>
<reference evidence="1" key="1">
    <citation type="submission" date="2021-06" db="EMBL/GenBank/DDBJ databases">
        <title>Parelaphostrongylus tenuis whole genome reference sequence.</title>
        <authorList>
            <person name="Garwood T.J."/>
            <person name="Larsen P.A."/>
            <person name="Fountain-Jones N.M."/>
            <person name="Garbe J.R."/>
            <person name="Macchietto M.G."/>
            <person name="Kania S.A."/>
            <person name="Gerhold R.W."/>
            <person name="Richards J.E."/>
            <person name="Wolf T.M."/>
        </authorList>
    </citation>
    <scope>NUCLEOTIDE SEQUENCE</scope>
    <source>
        <strain evidence="1">MNPRO001-30</strain>
        <tissue evidence="1">Meninges</tissue>
    </source>
</reference>
<gene>
    <name evidence="1" type="ORF">KIN20_015918</name>
</gene>
<dbReference type="Proteomes" id="UP001196413">
    <property type="component" value="Unassembled WGS sequence"/>
</dbReference>
<proteinExistence type="predicted"/>
<organism evidence="1 2">
    <name type="scientific">Parelaphostrongylus tenuis</name>
    <name type="common">Meningeal worm</name>
    <dbReference type="NCBI Taxonomy" id="148309"/>
    <lineage>
        <taxon>Eukaryota</taxon>
        <taxon>Metazoa</taxon>
        <taxon>Ecdysozoa</taxon>
        <taxon>Nematoda</taxon>
        <taxon>Chromadorea</taxon>
        <taxon>Rhabditida</taxon>
        <taxon>Rhabditina</taxon>
        <taxon>Rhabditomorpha</taxon>
        <taxon>Strongyloidea</taxon>
        <taxon>Metastrongylidae</taxon>
        <taxon>Parelaphostrongylus</taxon>
    </lineage>
</organism>
<comment type="caution">
    <text evidence="1">The sequence shown here is derived from an EMBL/GenBank/DDBJ whole genome shotgun (WGS) entry which is preliminary data.</text>
</comment>
<keyword evidence="2" id="KW-1185">Reference proteome</keyword>
<accession>A0AAD5N0V5</accession>
<dbReference type="AlphaFoldDB" id="A0AAD5N0V5"/>
<sequence length="183" mass="19726">MISLLATISTAFGCGVMPAGQMSSRTFTVSSFTLPVAMAYTEMNDVSAQVPGIATSKGGAQAFVQRLVMQTVFDVLENQARSALIPDATIANILNQVEVKASYEPLQCQRFTRNPLMDNDDDMISRCIIIDNTVTGICSKSMKTVKCMQQGEAEITPVPANHTSISGTLTTTDIIMASWSRTM</sequence>
<dbReference type="EMBL" id="JAHQIW010003230">
    <property type="protein sequence ID" value="KAJ1357721.1"/>
    <property type="molecule type" value="Genomic_DNA"/>
</dbReference>
<protein>
    <submittedName>
        <fullName evidence="1">Uncharacterized protein</fullName>
    </submittedName>
</protein>
<evidence type="ECO:0000313" key="2">
    <source>
        <dbReference type="Proteomes" id="UP001196413"/>
    </source>
</evidence>